<dbReference type="Gene3D" id="1.20.144.10">
    <property type="entry name" value="Phosphatidic acid phosphatase type 2/haloperoxidase"/>
    <property type="match status" value="1"/>
</dbReference>
<evidence type="ECO:0000313" key="10">
    <source>
        <dbReference type="Proteomes" id="UP001497623"/>
    </source>
</evidence>
<name>A0AAV2R264_MEGNR</name>
<evidence type="ECO:0000256" key="6">
    <source>
        <dbReference type="SAM" id="Phobius"/>
    </source>
</evidence>
<feature type="transmembrane region" description="Helical" evidence="6">
    <location>
        <begin position="176"/>
        <end position="194"/>
    </location>
</feature>
<protein>
    <recommendedName>
        <fullName evidence="7">Phosphatidic acid phosphatase type 2/haloperoxidase domain-containing protein</fullName>
    </recommendedName>
</protein>
<comment type="caution">
    <text evidence="8">The sequence shown here is derived from an EMBL/GenBank/DDBJ whole genome shotgun (WGS) entry which is preliminary data.</text>
</comment>
<keyword evidence="4 6" id="KW-1133">Transmembrane helix</keyword>
<organism evidence="8 10">
    <name type="scientific">Meganyctiphanes norvegica</name>
    <name type="common">Northern krill</name>
    <name type="synonym">Thysanopoda norvegica</name>
    <dbReference type="NCBI Taxonomy" id="48144"/>
    <lineage>
        <taxon>Eukaryota</taxon>
        <taxon>Metazoa</taxon>
        <taxon>Ecdysozoa</taxon>
        <taxon>Arthropoda</taxon>
        <taxon>Crustacea</taxon>
        <taxon>Multicrustacea</taxon>
        <taxon>Malacostraca</taxon>
        <taxon>Eumalacostraca</taxon>
        <taxon>Eucarida</taxon>
        <taxon>Euphausiacea</taxon>
        <taxon>Euphausiidae</taxon>
        <taxon>Meganyctiphanes</taxon>
    </lineage>
</organism>
<evidence type="ECO:0000256" key="3">
    <source>
        <dbReference type="ARBA" id="ARBA00022692"/>
    </source>
</evidence>
<dbReference type="Pfam" id="PF01569">
    <property type="entry name" value="PAP2"/>
    <property type="match status" value="1"/>
</dbReference>
<dbReference type="Proteomes" id="UP001497623">
    <property type="component" value="Unassembled WGS sequence"/>
</dbReference>
<feature type="transmembrane region" description="Helical" evidence="6">
    <location>
        <begin position="231"/>
        <end position="250"/>
    </location>
</feature>
<accession>A0AAV2R264</accession>
<keyword evidence="5 6" id="KW-0472">Membrane</keyword>
<evidence type="ECO:0000313" key="8">
    <source>
        <dbReference type="EMBL" id="CAL4105212.1"/>
    </source>
</evidence>
<dbReference type="GO" id="GO:0008195">
    <property type="term" value="F:phosphatidate phosphatase activity"/>
    <property type="evidence" value="ECO:0007669"/>
    <property type="project" value="TreeGrafter"/>
</dbReference>
<feature type="transmembrane region" description="Helical" evidence="6">
    <location>
        <begin position="90"/>
        <end position="114"/>
    </location>
</feature>
<dbReference type="PANTHER" id="PTHR10165">
    <property type="entry name" value="LIPID PHOSPHATE PHOSPHATASE"/>
    <property type="match status" value="1"/>
</dbReference>
<feature type="transmembrane region" description="Helical" evidence="6">
    <location>
        <begin position="6"/>
        <end position="24"/>
    </location>
</feature>
<proteinExistence type="inferred from homology"/>
<dbReference type="InterPro" id="IPR000326">
    <property type="entry name" value="PAP2/HPO"/>
</dbReference>
<dbReference type="AlphaFoldDB" id="A0AAV2R264"/>
<dbReference type="GO" id="GO:0046839">
    <property type="term" value="P:phospholipid dephosphorylation"/>
    <property type="evidence" value="ECO:0007669"/>
    <property type="project" value="TreeGrafter"/>
</dbReference>
<gene>
    <name evidence="8" type="ORF">MNOR_LOCUS18049</name>
    <name evidence="9" type="ORF">MNOR_LOCUS18050</name>
</gene>
<reference evidence="8 10" key="1">
    <citation type="submission" date="2024-05" db="EMBL/GenBank/DDBJ databases">
        <authorList>
            <person name="Wallberg A."/>
        </authorList>
    </citation>
    <scope>NUCLEOTIDE SEQUENCE [LARGE SCALE GENOMIC DNA]</scope>
</reference>
<evidence type="ECO:0000259" key="7">
    <source>
        <dbReference type="SMART" id="SM00014"/>
    </source>
</evidence>
<sequence>MSIIHVYVNFMILCLVMLSIYILFNHGKLSERGFYCNDDSLQYPLLKPTVSTIVLLPGVMPIPMVVIVIVELLRKVPENNNSLFVCKRRLPAKLMTIGSSLGYYFIGFLSLLLVTEVTKKSIGRLRPHFHAVCQTDWNSVTCSKNTHSVYVESFSCLNSDLPAIQRARESFFSGHAGYSAYFMVYLIIYIQFHVQWRLPALIKPLMQLICLLITVYISLSRVFDYHHFLSDVLFGFFVGTSMALLVTKYVSEVVTPVVLKEKSTESVPMV</sequence>
<feature type="transmembrane region" description="Helical" evidence="6">
    <location>
        <begin position="200"/>
        <end position="219"/>
    </location>
</feature>
<dbReference type="PANTHER" id="PTHR10165:SF197">
    <property type="entry name" value="FI04477P-RELATED"/>
    <property type="match status" value="1"/>
</dbReference>
<dbReference type="GO" id="GO:0007165">
    <property type="term" value="P:signal transduction"/>
    <property type="evidence" value="ECO:0007669"/>
    <property type="project" value="TreeGrafter"/>
</dbReference>
<evidence type="ECO:0000256" key="4">
    <source>
        <dbReference type="ARBA" id="ARBA00022989"/>
    </source>
</evidence>
<dbReference type="EMBL" id="CAXKWB010012719">
    <property type="protein sequence ID" value="CAL4105215.1"/>
    <property type="molecule type" value="Genomic_DNA"/>
</dbReference>
<evidence type="ECO:0000313" key="9">
    <source>
        <dbReference type="EMBL" id="CAL4105215.1"/>
    </source>
</evidence>
<dbReference type="GO" id="GO:0006644">
    <property type="term" value="P:phospholipid metabolic process"/>
    <property type="evidence" value="ECO:0007669"/>
    <property type="project" value="InterPro"/>
</dbReference>
<dbReference type="SMART" id="SM00014">
    <property type="entry name" value="acidPPc"/>
    <property type="match status" value="1"/>
</dbReference>
<feature type="domain" description="Phosphatidic acid phosphatase type 2/haloperoxidase" evidence="7">
    <location>
        <begin position="101"/>
        <end position="247"/>
    </location>
</feature>
<dbReference type="EMBL" id="CAXKWB010012719">
    <property type="protein sequence ID" value="CAL4105212.1"/>
    <property type="molecule type" value="Genomic_DNA"/>
</dbReference>
<dbReference type="SUPFAM" id="SSF48317">
    <property type="entry name" value="Acid phosphatase/Vanadium-dependent haloperoxidase"/>
    <property type="match status" value="1"/>
</dbReference>
<evidence type="ECO:0000256" key="5">
    <source>
        <dbReference type="ARBA" id="ARBA00023136"/>
    </source>
</evidence>
<dbReference type="GO" id="GO:0005886">
    <property type="term" value="C:plasma membrane"/>
    <property type="evidence" value="ECO:0007669"/>
    <property type="project" value="TreeGrafter"/>
</dbReference>
<evidence type="ECO:0000256" key="2">
    <source>
        <dbReference type="ARBA" id="ARBA00008816"/>
    </source>
</evidence>
<comment type="subcellular location">
    <subcellularLocation>
        <location evidence="1">Membrane</location>
        <topology evidence="1">Multi-pass membrane protein</topology>
    </subcellularLocation>
</comment>
<dbReference type="InterPro" id="IPR036938">
    <property type="entry name" value="PAP2/HPO_sf"/>
</dbReference>
<dbReference type="InterPro" id="IPR043216">
    <property type="entry name" value="PAP-like"/>
</dbReference>
<comment type="similarity">
    <text evidence="2">Belongs to the PA-phosphatase related phosphoesterase family.</text>
</comment>
<keyword evidence="10" id="KW-1185">Reference proteome</keyword>
<keyword evidence="3 6" id="KW-0812">Transmembrane</keyword>
<evidence type="ECO:0000256" key="1">
    <source>
        <dbReference type="ARBA" id="ARBA00004141"/>
    </source>
</evidence>
<feature type="transmembrane region" description="Helical" evidence="6">
    <location>
        <begin position="45"/>
        <end position="70"/>
    </location>
</feature>